<dbReference type="Pfam" id="PF04586">
    <property type="entry name" value="Peptidase_S78"/>
    <property type="match status" value="1"/>
</dbReference>
<name>A0A1M4BKV0_9ACTN</name>
<feature type="compositionally biased region" description="Basic and acidic residues" evidence="4">
    <location>
        <begin position="223"/>
        <end position="240"/>
    </location>
</feature>
<dbReference type="AlphaFoldDB" id="A0A1M4BKV0"/>
<keyword evidence="2 6" id="KW-0645">Protease</keyword>
<reference evidence="6" key="1">
    <citation type="submission" date="2016-04" db="EMBL/GenBank/DDBJ databases">
        <authorList>
            <person name="Evans L.H."/>
            <person name="Alamgir A."/>
            <person name="Owens N."/>
            <person name="Weber N.D."/>
            <person name="Virtaneva K."/>
            <person name="Barbian K."/>
            <person name="Babar A."/>
            <person name="Rosenke K."/>
        </authorList>
    </citation>
    <scope>NUCLEOTIDE SEQUENCE</scope>
    <source>
        <strain evidence="6">Nono1</strain>
    </source>
</reference>
<feature type="domain" description="Prohead serine protease" evidence="5">
    <location>
        <begin position="21"/>
        <end position="187"/>
    </location>
</feature>
<dbReference type="InterPro" id="IPR006433">
    <property type="entry name" value="Prohead_protease"/>
</dbReference>
<dbReference type="NCBIfam" id="TIGR01543">
    <property type="entry name" value="proheadase_HK97"/>
    <property type="match status" value="1"/>
</dbReference>
<protein>
    <submittedName>
        <fullName evidence="6">Phage head maturation protease</fullName>
    </submittedName>
</protein>
<accession>A0A1M4BKV0</accession>
<evidence type="ECO:0000259" key="5">
    <source>
        <dbReference type="Pfam" id="PF04586"/>
    </source>
</evidence>
<dbReference type="GO" id="GO:0008233">
    <property type="term" value="F:peptidase activity"/>
    <property type="evidence" value="ECO:0007669"/>
    <property type="project" value="UniProtKB-KW"/>
</dbReference>
<organism evidence="6">
    <name type="scientific">Nonomuraea gerenzanensis</name>
    <dbReference type="NCBI Taxonomy" id="93944"/>
    <lineage>
        <taxon>Bacteria</taxon>
        <taxon>Bacillati</taxon>
        <taxon>Actinomycetota</taxon>
        <taxon>Actinomycetes</taxon>
        <taxon>Streptosporangiales</taxon>
        <taxon>Streptosporangiaceae</taxon>
        <taxon>Nonomuraea</taxon>
    </lineage>
</organism>
<gene>
    <name evidence="6" type="ORF">BN4615_P10930</name>
</gene>
<keyword evidence="1" id="KW-1188">Viral release from host cell</keyword>
<evidence type="ECO:0000256" key="2">
    <source>
        <dbReference type="ARBA" id="ARBA00022670"/>
    </source>
</evidence>
<evidence type="ECO:0000256" key="1">
    <source>
        <dbReference type="ARBA" id="ARBA00022612"/>
    </source>
</evidence>
<proteinExistence type="predicted"/>
<evidence type="ECO:0000313" key="6">
    <source>
        <dbReference type="EMBL" id="SAP16267.1"/>
    </source>
</evidence>
<sequence>MTLTVTTEERRRLALAATGAELRADDSGNERFVGLASPFNVRAPIGNPKTWGFFEEFAPGAYTKTLNEGDQRMLIDHDSYYVVSRVSAGTLKLAQSARGLEVDSRLDEELSYVRDLKANLRNANITGMSIGFYVVKDSWSLIEVEEEGDDGKIRVYEAELRTVHEVRLIEVSAVTFPAFADTEAELNSVASALALRADAGAVERRAAHRPELRDVLQVIAPREPGESTRADETPEPGETTRRHVEEIDLAMRGLAARFPGLTLPTA</sequence>
<evidence type="ECO:0000256" key="4">
    <source>
        <dbReference type="SAM" id="MobiDB-lite"/>
    </source>
</evidence>
<keyword evidence="3" id="KW-0378">Hydrolase</keyword>
<dbReference type="EMBL" id="LT559120">
    <property type="protein sequence ID" value="SAP16267.1"/>
    <property type="molecule type" value="Genomic_DNA"/>
</dbReference>
<dbReference type="GO" id="GO:0006508">
    <property type="term" value="P:proteolysis"/>
    <property type="evidence" value="ECO:0007669"/>
    <property type="project" value="UniProtKB-KW"/>
</dbReference>
<feature type="region of interest" description="Disordered" evidence="4">
    <location>
        <begin position="220"/>
        <end position="240"/>
    </location>
</feature>
<dbReference type="InterPro" id="IPR054613">
    <property type="entry name" value="Peptidase_S78_dom"/>
</dbReference>
<evidence type="ECO:0000256" key="3">
    <source>
        <dbReference type="ARBA" id="ARBA00022801"/>
    </source>
</evidence>